<accession>A0AA47LT71</accession>
<evidence type="ECO:0000256" key="1">
    <source>
        <dbReference type="SAM" id="Phobius"/>
    </source>
</evidence>
<keyword evidence="1" id="KW-1133">Transmembrane helix</keyword>
<feature type="transmembrane region" description="Helical" evidence="1">
    <location>
        <begin position="27"/>
        <end position="44"/>
    </location>
</feature>
<dbReference type="Proteomes" id="UP001164748">
    <property type="component" value="Plasmid unnamed"/>
</dbReference>
<keyword evidence="1" id="KW-0472">Membrane</keyword>
<dbReference type="RefSeq" id="WP_269580090.1">
    <property type="nucleotide sequence ID" value="NZ_CP114589.1"/>
</dbReference>
<proteinExistence type="predicted"/>
<keyword evidence="1" id="KW-0812">Transmembrane</keyword>
<organism evidence="2 3">
    <name type="scientific">Salinivibrio kushneri</name>
    <dbReference type="NCBI Taxonomy" id="1908198"/>
    <lineage>
        <taxon>Bacteria</taxon>
        <taxon>Pseudomonadati</taxon>
        <taxon>Pseudomonadota</taxon>
        <taxon>Gammaproteobacteria</taxon>
        <taxon>Vibrionales</taxon>
        <taxon>Vibrionaceae</taxon>
        <taxon>Salinivibrio</taxon>
    </lineage>
</organism>
<dbReference type="AlphaFoldDB" id="A0AA47LT71"/>
<name>A0AA47LT71_9GAMM</name>
<keyword evidence="2" id="KW-0614">Plasmid</keyword>
<evidence type="ECO:0000313" key="3">
    <source>
        <dbReference type="Proteomes" id="UP001164748"/>
    </source>
</evidence>
<protein>
    <submittedName>
        <fullName evidence="2">NADH:ubiquinone oxidoreductase</fullName>
    </submittedName>
</protein>
<feature type="transmembrane region" description="Helical" evidence="1">
    <location>
        <begin position="51"/>
        <end position="73"/>
    </location>
</feature>
<reference evidence="2" key="1">
    <citation type="submission" date="2022-09" db="EMBL/GenBank/DDBJ databases">
        <authorList>
            <person name="Li Z.-J."/>
        </authorList>
    </citation>
    <scope>NUCLEOTIDE SEQUENCE</scope>
    <source>
        <strain evidence="2">TGB11</strain>
        <plasmid evidence="2">unnamed</plasmid>
    </source>
</reference>
<evidence type="ECO:0000313" key="2">
    <source>
        <dbReference type="EMBL" id="WBA10037.1"/>
    </source>
</evidence>
<feature type="transmembrane region" description="Helical" evidence="1">
    <location>
        <begin position="79"/>
        <end position="102"/>
    </location>
</feature>
<dbReference type="EMBL" id="CP114589">
    <property type="protein sequence ID" value="WBA10037.1"/>
    <property type="molecule type" value="Genomic_DNA"/>
</dbReference>
<gene>
    <name evidence="2" type="ORF">N8M53_14585</name>
</gene>
<geneLocation type="plasmid" evidence="2 3">
    <name>unnamed</name>
</geneLocation>
<sequence length="118" mass="13274">MTFIVIIVFSILGGVLAGEHFHSYLLGLGVASTAVGACYWITFRSSHYPQFALFLLLLGVVAKIAVTAAGVLLGLKHALITSPLVFSLSYLFFLFASTYCYFRYREYWLTRLRHKDLQ</sequence>